<keyword evidence="15" id="KW-0598">Phosphotransferase system</keyword>
<protein>
    <recommendedName>
        <fullName evidence="6">Mannitol-specific phosphotransferase enzyme IIA component</fullName>
        <ecNumber evidence="5">2.7.1.197</ecNumber>
    </recommendedName>
    <alternativeName>
        <fullName evidence="22">EIIA</fullName>
    </alternativeName>
    <alternativeName>
        <fullName evidence="24">EIICB-Mtl</fullName>
    </alternativeName>
    <alternativeName>
        <fullName evidence="21">EIICBA-Mtl</fullName>
    </alternativeName>
    <alternativeName>
        <fullName evidence="23">EIII</fullName>
    </alternativeName>
    <alternativeName>
        <fullName evidence="20">PTS system mannitol-specific EIIA component</fullName>
    </alternativeName>
    <alternativeName>
        <fullName evidence="8">PTS system mannitol-specific EIICB component</fullName>
    </alternativeName>
    <alternativeName>
        <fullName evidence="7">PTS system mannitol-specific EIICBA component</fullName>
    </alternativeName>
</protein>
<evidence type="ECO:0000256" key="16">
    <source>
        <dbReference type="ARBA" id="ARBA00022692"/>
    </source>
</evidence>
<evidence type="ECO:0000256" key="5">
    <source>
        <dbReference type="ARBA" id="ARBA00011909"/>
    </source>
</evidence>
<dbReference type="AlphaFoldDB" id="A0A372LU98"/>
<dbReference type="PROSITE" id="PS51104">
    <property type="entry name" value="PTS_EIIC_TYPE_2"/>
    <property type="match status" value="1"/>
</dbReference>
<evidence type="ECO:0000256" key="10">
    <source>
        <dbReference type="ARBA" id="ARBA00022475"/>
    </source>
</evidence>
<dbReference type="Pfam" id="PF00359">
    <property type="entry name" value="PTS_EIIA_2"/>
    <property type="match status" value="1"/>
</dbReference>
<evidence type="ECO:0000256" key="24">
    <source>
        <dbReference type="ARBA" id="ARBA00033349"/>
    </source>
</evidence>
<dbReference type="PANTHER" id="PTHR30181">
    <property type="entry name" value="MANNITOL PERMEASE IIC COMPONENT"/>
    <property type="match status" value="1"/>
</dbReference>
<dbReference type="SUPFAM" id="SSF52794">
    <property type="entry name" value="PTS system IIB component-like"/>
    <property type="match status" value="1"/>
</dbReference>
<feature type="transmembrane region" description="Helical" evidence="25">
    <location>
        <begin position="133"/>
        <end position="155"/>
    </location>
</feature>
<evidence type="ECO:0000256" key="17">
    <source>
        <dbReference type="ARBA" id="ARBA00022777"/>
    </source>
</evidence>
<evidence type="ECO:0000256" key="14">
    <source>
        <dbReference type="ARBA" id="ARBA00022679"/>
    </source>
</evidence>
<evidence type="ECO:0000256" key="2">
    <source>
        <dbReference type="ARBA" id="ARBA00002434"/>
    </source>
</evidence>
<dbReference type="InterPro" id="IPR013014">
    <property type="entry name" value="PTS_EIIC_2"/>
</dbReference>
<evidence type="ECO:0000256" key="22">
    <source>
        <dbReference type="ARBA" id="ARBA00030956"/>
    </source>
</evidence>
<evidence type="ECO:0000313" key="30">
    <source>
        <dbReference type="Proteomes" id="UP000264541"/>
    </source>
</evidence>
<evidence type="ECO:0000256" key="20">
    <source>
        <dbReference type="ARBA" id="ARBA00029908"/>
    </source>
</evidence>
<dbReference type="PROSITE" id="PS51094">
    <property type="entry name" value="PTS_EIIA_TYPE_2"/>
    <property type="match status" value="1"/>
</dbReference>
<evidence type="ECO:0000259" key="28">
    <source>
        <dbReference type="PROSITE" id="PS51104"/>
    </source>
</evidence>
<accession>A0A372LU98</accession>
<keyword evidence="13" id="KW-0762">Sugar transport</keyword>
<keyword evidence="10" id="KW-1003">Cell membrane</keyword>
<feature type="domain" description="PTS EIIB type-2" evidence="27">
    <location>
        <begin position="380"/>
        <end position="474"/>
    </location>
</feature>
<evidence type="ECO:0000256" key="8">
    <source>
        <dbReference type="ARBA" id="ARBA00021825"/>
    </source>
</evidence>
<comment type="subunit">
    <text evidence="4">Homodimer.</text>
</comment>
<dbReference type="GO" id="GO:0090563">
    <property type="term" value="F:protein-phosphocysteine-sugar phosphotransferase activity"/>
    <property type="evidence" value="ECO:0007669"/>
    <property type="project" value="TreeGrafter"/>
</dbReference>
<evidence type="ECO:0000259" key="26">
    <source>
        <dbReference type="PROSITE" id="PS51094"/>
    </source>
</evidence>
<evidence type="ECO:0000259" key="27">
    <source>
        <dbReference type="PROSITE" id="PS51099"/>
    </source>
</evidence>
<comment type="catalytic activity">
    <reaction evidence="1">
        <text>D-mannitol(out) + N(pros)-phospho-L-histidyl-[protein] = D-mannitol 1-phosphate(in) + L-histidyl-[protein]</text>
        <dbReference type="Rhea" id="RHEA:33363"/>
        <dbReference type="Rhea" id="RHEA-COMP:9745"/>
        <dbReference type="Rhea" id="RHEA-COMP:9746"/>
        <dbReference type="ChEBI" id="CHEBI:16899"/>
        <dbReference type="ChEBI" id="CHEBI:29979"/>
        <dbReference type="ChEBI" id="CHEBI:61381"/>
        <dbReference type="ChEBI" id="CHEBI:64837"/>
        <dbReference type="EC" id="2.7.1.197"/>
    </reaction>
</comment>
<feature type="domain" description="PTS EIIC type-2" evidence="28">
    <location>
        <begin position="13"/>
        <end position="338"/>
    </location>
</feature>
<keyword evidence="19 25" id="KW-0472">Membrane</keyword>
<dbReference type="InterPro" id="IPR013011">
    <property type="entry name" value="PTS_EIIB_2"/>
</dbReference>
<evidence type="ECO:0000256" key="13">
    <source>
        <dbReference type="ARBA" id="ARBA00022597"/>
    </source>
</evidence>
<comment type="function">
    <text evidence="2">The phosphoenolpyruvate-dependent sugar phosphotransferase system (sugar PTS), a major carbohydrate active transport system, catalyzes the phosphorylation of incoming sugar substrates concomitantly with their translocation across the cell membrane. The enzyme II CmtAB PTS system is involved in D-mannitol transport.</text>
</comment>
<dbReference type="GO" id="GO:0022872">
    <property type="term" value="F:protein-N(PI)-phosphohistidine-mannitol phosphotransferase system transmembrane transporter activity"/>
    <property type="evidence" value="ECO:0007669"/>
    <property type="project" value="InterPro"/>
</dbReference>
<dbReference type="InterPro" id="IPR002178">
    <property type="entry name" value="PTS_EIIA_type-2_dom"/>
</dbReference>
<keyword evidence="17" id="KW-0418">Kinase</keyword>
<feature type="transmembrane region" description="Helical" evidence="25">
    <location>
        <begin position="314"/>
        <end position="337"/>
    </location>
</feature>
<evidence type="ECO:0000256" key="4">
    <source>
        <dbReference type="ARBA" id="ARBA00011738"/>
    </source>
</evidence>
<dbReference type="InterPro" id="IPR029503">
    <property type="entry name" value="PTS_EIIB_mannitol"/>
</dbReference>
<sequence length="637" mass="67733">MAQSNIKVAVQKFGNFLSSMVMPNISAFIAWGLITALFIPTGFIPNESLAKMVGPMVTYLLPILIGYTGGKLVHDQRGAVVGAIATMGVIAGADIPMFLGAMVIGPLGGWVIKKFDQMIEGKVRAGFEMLVNNFSAGILGAILAILAFMGVGPVIDAFTGWLVEGVDWLVGTGLLPLTSILIEPAKVLFLNNAINHGVLSPIGVEQVKETGKSILFLLEANPGPGIGVLLAYMFFGKGAAKKSAPGAGIIHFFGGIHEIYFPYILMRPMLIIAVILGGMSGVFTLVLLDGGLFAPSSPGSILAITAVTPHNAGAFMANYAGVLVAAVVSFIASSFILKTGKKGEEDIEAAAQKMQEMKGKKSSVSNVFTADQGAMPDNVTKIIFACDAGMGSSAMGASLLRKKVKEAGMDISVTNMAISNLPADAQIVITQEELTPRARNKVPNAYHISVDNFLSSPEYDKLIGELQFPASSELYEVVDDAEENGTDNHDQETADNDDLLRPENVFLNMEFANKDEAIRFAGRALVNAGYVNESYIEAMIDRDNMTSTYMGNDVAIPHGTEEAKKDVIKSGFTVLQVPNGVDFDGQKARLIFGIAGKDGTHLEILSGIAVTCSDMENIEKMTEAKTAKEILDFIGKK</sequence>
<dbReference type="InterPro" id="IPR050893">
    <property type="entry name" value="Sugar_PTS"/>
</dbReference>
<dbReference type="GO" id="GO:0009401">
    <property type="term" value="P:phosphoenolpyruvate-dependent sugar phosphotransferase system"/>
    <property type="evidence" value="ECO:0007669"/>
    <property type="project" value="UniProtKB-KW"/>
</dbReference>
<evidence type="ECO:0000256" key="15">
    <source>
        <dbReference type="ARBA" id="ARBA00022683"/>
    </source>
</evidence>
<evidence type="ECO:0000256" key="19">
    <source>
        <dbReference type="ARBA" id="ARBA00023136"/>
    </source>
</evidence>
<keyword evidence="30" id="KW-1185">Reference proteome</keyword>
<dbReference type="SUPFAM" id="SSF55804">
    <property type="entry name" value="Phoshotransferase/anion transport protein"/>
    <property type="match status" value="1"/>
</dbReference>
<name>A0A372LU98_9BACI</name>
<feature type="transmembrane region" description="Helical" evidence="25">
    <location>
        <begin position="270"/>
        <end position="294"/>
    </location>
</feature>
<dbReference type="EMBL" id="QVTE01000003">
    <property type="protein sequence ID" value="RFU71487.1"/>
    <property type="molecule type" value="Genomic_DNA"/>
</dbReference>
<keyword evidence="18 25" id="KW-1133">Transmembrane helix</keyword>
<dbReference type="PROSITE" id="PS51099">
    <property type="entry name" value="PTS_EIIB_TYPE_2"/>
    <property type="match status" value="1"/>
</dbReference>
<evidence type="ECO:0000256" key="11">
    <source>
        <dbReference type="ARBA" id="ARBA00022519"/>
    </source>
</evidence>
<dbReference type="Gene3D" id="3.40.930.10">
    <property type="entry name" value="Mannitol-specific EII, Chain A"/>
    <property type="match status" value="1"/>
</dbReference>
<dbReference type="InterPro" id="IPR003352">
    <property type="entry name" value="PTS_EIIC"/>
</dbReference>
<evidence type="ECO:0000256" key="3">
    <source>
        <dbReference type="ARBA" id="ARBA00004429"/>
    </source>
</evidence>
<dbReference type="GO" id="GO:0016301">
    <property type="term" value="F:kinase activity"/>
    <property type="evidence" value="ECO:0007669"/>
    <property type="project" value="UniProtKB-KW"/>
</dbReference>
<dbReference type="PANTHER" id="PTHR30181:SF2">
    <property type="entry name" value="PTS SYSTEM MANNITOL-SPECIFIC EIICBA COMPONENT"/>
    <property type="match status" value="1"/>
</dbReference>
<evidence type="ECO:0000256" key="21">
    <source>
        <dbReference type="ARBA" id="ARBA00030684"/>
    </source>
</evidence>
<keyword evidence="12" id="KW-0597">Phosphoprotein</keyword>
<gene>
    <name evidence="29" type="ORF">D0469_01215</name>
</gene>
<feature type="transmembrane region" description="Helical" evidence="25">
    <location>
        <begin position="25"/>
        <end position="44"/>
    </location>
</feature>
<dbReference type="InterPro" id="IPR016152">
    <property type="entry name" value="PTrfase/Anion_transptr"/>
</dbReference>
<dbReference type="GO" id="GO:0005886">
    <property type="term" value="C:plasma membrane"/>
    <property type="evidence" value="ECO:0007669"/>
    <property type="project" value="UniProtKB-SubCell"/>
</dbReference>
<keyword evidence="16 25" id="KW-0812">Transmembrane</keyword>
<dbReference type="PROSITE" id="PS00372">
    <property type="entry name" value="PTS_EIIA_TYPE_2_HIS"/>
    <property type="match status" value="1"/>
</dbReference>
<dbReference type="Pfam" id="PF02378">
    <property type="entry name" value="PTS_EIIC"/>
    <property type="match status" value="1"/>
</dbReference>
<dbReference type="InterPro" id="IPR004718">
    <property type="entry name" value="PTS_IIC_mtl"/>
</dbReference>
<dbReference type="OrthoDB" id="9814222at2"/>
<dbReference type="Proteomes" id="UP000264541">
    <property type="component" value="Unassembled WGS sequence"/>
</dbReference>
<comment type="subcellular location">
    <subcellularLocation>
        <location evidence="3">Cell inner membrane</location>
        <topology evidence="3">Multi-pass membrane protein</topology>
    </subcellularLocation>
</comment>
<evidence type="ECO:0000256" key="18">
    <source>
        <dbReference type="ARBA" id="ARBA00022989"/>
    </source>
</evidence>
<evidence type="ECO:0000256" key="6">
    <source>
        <dbReference type="ARBA" id="ARBA00014783"/>
    </source>
</evidence>
<dbReference type="InterPro" id="IPR036095">
    <property type="entry name" value="PTS_EIIB-like_sf"/>
</dbReference>
<dbReference type="NCBIfam" id="TIGR00851">
    <property type="entry name" value="mtlA"/>
    <property type="match status" value="1"/>
</dbReference>
<evidence type="ECO:0000256" key="7">
    <source>
        <dbReference type="ARBA" id="ARBA00015039"/>
    </source>
</evidence>
<dbReference type="CDD" id="cd05567">
    <property type="entry name" value="PTS_IIB_mannitol"/>
    <property type="match status" value="1"/>
</dbReference>
<keyword evidence="11" id="KW-0997">Cell inner membrane</keyword>
<keyword evidence="14" id="KW-0808">Transferase</keyword>
<dbReference type="Gene3D" id="3.40.50.2300">
    <property type="match status" value="1"/>
</dbReference>
<evidence type="ECO:0000313" key="29">
    <source>
        <dbReference type="EMBL" id="RFU71487.1"/>
    </source>
</evidence>
<feature type="transmembrane region" description="Helical" evidence="25">
    <location>
        <begin position="79"/>
        <end position="112"/>
    </location>
</feature>
<proteinExistence type="predicted"/>
<dbReference type="NCBIfam" id="NF011663">
    <property type="entry name" value="PRK15083.1"/>
    <property type="match status" value="1"/>
</dbReference>
<dbReference type="FunFam" id="3.40.50.2300:FF:000047">
    <property type="entry name" value="PTS system mannitol-specific transporter subunit IICBA"/>
    <property type="match status" value="1"/>
</dbReference>
<dbReference type="InterPro" id="IPR003501">
    <property type="entry name" value="PTS_EIIB_2/3"/>
</dbReference>
<comment type="caution">
    <text evidence="29">The sequence shown here is derived from an EMBL/GenBank/DDBJ whole genome shotgun (WGS) entry which is preliminary data.</text>
</comment>
<evidence type="ECO:0000256" key="25">
    <source>
        <dbReference type="SAM" id="Phobius"/>
    </source>
</evidence>
<organism evidence="29 30">
    <name type="scientific">Peribacillus saganii</name>
    <dbReference type="NCBI Taxonomy" id="2303992"/>
    <lineage>
        <taxon>Bacteria</taxon>
        <taxon>Bacillati</taxon>
        <taxon>Bacillota</taxon>
        <taxon>Bacilli</taxon>
        <taxon>Bacillales</taxon>
        <taxon>Bacillaceae</taxon>
        <taxon>Peribacillus</taxon>
    </lineage>
</organism>
<evidence type="ECO:0000256" key="12">
    <source>
        <dbReference type="ARBA" id="ARBA00022553"/>
    </source>
</evidence>
<evidence type="ECO:0000256" key="23">
    <source>
        <dbReference type="ARBA" id="ARBA00030962"/>
    </source>
</evidence>
<feature type="domain" description="PTS EIIA type-2" evidence="26">
    <location>
        <begin position="498"/>
        <end position="637"/>
    </location>
</feature>
<feature type="transmembrane region" description="Helical" evidence="25">
    <location>
        <begin position="214"/>
        <end position="235"/>
    </location>
</feature>
<dbReference type="RefSeq" id="WP_117324839.1">
    <property type="nucleotide sequence ID" value="NZ_QVTE01000003.1"/>
</dbReference>
<dbReference type="CDD" id="cd00211">
    <property type="entry name" value="PTS_IIA_fru"/>
    <property type="match status" value="1"/>
</dbReference>
<dbReference type="Pfam" id="PF02302">
    <property type="entry name" value="PTS_IIB"/>
    <property type="match status" value="1"/>
</dbReference>
<reference evidence="29 30" key="1">
    <citation type="submission" date="2018-08" db="EMBL/GenBank/DDBJ databases">
        <title>Bacillus chawlae sp. nov., Bacillus glennii sp. nov., and Bacillus saganii sp. nov. Isolated from the Vehicle Assembly Building at Kennedy Space Center where the Viking Spacecraft were Assembled.</title>
        <authorList>
            <person name="Seuylemezian A."/>
            <person name="Vaishampayan P."/>
        </authorList>
    </citation>
    <scope>NUCLEOTIDE SEQUENCE [LARGE SCALE GENOMIC DNA]</scope>
    <source>
        <strain evidence="29 30">V47-23a</strain>
    </source>
</reference>
<keyword evidence="9" id="KW-0813">Transport</keyword>
<evidence type="ECO:0000256" key="9">
    <source>
        <dbReference type="ARBA" id="ARBA00022448"/>
    </source>
</evidence>
<evidence type="ECO:0000256" key="1">
    <source>
        <dbReference type="ARBA" id="ARBA00001655"/>
    </source>
</evidence>
<dbReference type="EC" id="2.7.1.197" evidence="5"/>